<gene>
    <name evidence="1" type="ORF">OTERR_20980</name>
</gene>
<reference evidence="1 2" key="1">
    <citation type="submission" date="2017-07" db="EMBL/GenBank/DDBJ databases">
        <title>Complete genome sequence of Oryzomicrobium terrae TPP412.</title>
        <authorList>
            <person name="Chiu L.-W."/>
            <person name="Lo K.-J."/>
            <person name="Tsai Y.-M."/>
            <person name="Lin S.-S."/>
            <person name="Kuo C.-H."/>
            <person name="Liu C.-T."/>
        </authorList>
    </citation>
    <scope>NUCLEOTIDE SEQUENCE [LARGE SCALE GENOMIC DNA]</scope>
    <source>
        <strain evidence="1 2">TPP412</strain>
    </source>
</reference>
<evidence type="ECO:0000313" key="2">
    <source>
        <dbReference type="Proteomes" id="UP000323671"/>
    </source>
</evidence>
<dbReference type="AlphaFoldDB" id="A0A5C1EAB4"/>
<proteinExistence type="predicted"/>
<keyword evidence="2" id="KW-1185">Reference proteome</keyword>
<organism evidence="1 2">
    <name type="scientific">Oryzomicrobium terrae</name>
    <dbReference type="NCBI Taxonomy" id="1735038"/>
    <lineage>
        <taxon>Bacteria</taxon>
        <taxon>Pseudomonadati</taxon>
        <taxon>Pseudomonadota</taxon>
        <taxon>Betaproteobacteria</taxon>
        <taxon>Rhodocyclales</taxon>
        <taxon>Rhodocyclaceae</taxon>
        <taxon>Oryzomicrobium</taxon>
    </lineage>
</organism>
<dbReference type="RefSeq" id="WP_054620370.1">
    <property type="nucleotide sequence ID" value="NZ_CP022579.1"/>
</dbReference>
<dbReference type="EMBL" id="CP022579">
    <property type="protein sequence ID" value="QEL65574.1"/>
    <property type="molecule type" value="Genomic_DNA"/>
</dbReference>
<protein>
    <submittedName>
        <fullName evidence="1">Uncharacterized protein</fullName>
    </submittedName>
</protein>
<sequence>MNLDDIRRGIERRFDCRCRITATPIRSYPGHSLVSVVFDTVILPRTWEAFLHMADELSGAIVDYLRNEIGLSDGVEIDVDHAARFAHLSLLPVGMGEVVPVPDAPEYFERTHQLAIFHRGKHTGWRARMP</sequence>
<accession>A0A5C1EAB4</accession>
<dbReference type="Proteomes" id="UP000323671">
    <property type="component" value="Chromosome"/>
</dbReference>
<evidence type="ECO:0000313" key="1">
    <source>
        <dbReference type="EMBL" id="QEL65574.1"/>
    </source>
</evidence>
<name>A0A5C1EAB4_9RHOO</name>
<dbReference type="KEGG" id="otr:OTERR_20980"/>